<evidence type="ECO:0000256" key="1">
    <source>
        <dbReference type="ARBA" id="ARBA00004141"/>
    </source>
</evidence>
<dbReference type="PIRSF" id="PIRSF005859">
    <property type="entry name" value="PBR"/>
    <property type="match status" value="1"/>
</dbReference>
<sequence length="162" mass="18033">MKTREEVFGLLSWLLLAFAAETIGAIASIEARAFYGSLRQPAWAPPGWVFGPVWTTLYMLMGIASWLVWREREHGGRQTALALYVVQLAVNTLWSWLFFAWHLGAAAFADIILLLALLVATIALFRRVRPLAAALLLPYLCWVVFATALCGAVWRMNPVALG</sequence>
<dbReference type="CDD" id="cd15904">
    <property type="entry name" value="TSPO_MBR"/>
    <property type="match status" value="1"/>
</dbReference>
<comment type="subcellular location">
    <subcellularLocation>
        <location evidence="1">Membrane</location>
        <topology evidence="1">Multi-pass membrane protein</topology>
    </subcellularLocation>
</comment>
<dbReference type="RefSeq" id="WP_200592295.1">
    <property type="nucleotide sequence ID" value="NZ_JAEPBG010000004.1"/>
</dbReference>
<comment type="similarity">
    <text evidence="2">Belongs to the TspO/BZRP family.</text>
</comment>
<evidence type="ECO:0000313" key="7">
    <source>
        <dbReference type="EMBL" id="MBK4735547.1"/>
    </source>
</evidence>
<keyword evidence="3 6" id="KW-0812">Transmembrane</keyword>
<proteinExistence type="inferred from homology"/>
<dbReference type="AlphaFoldDB" id="A0A934STT0"/>
<dbReference type="PANTHER" id="PTHR10057:SF0">
    <property type="entry name" value="TRANSLOCATOR PROTEIN"/>
    <property type="match status" value="1"/>
</dbReference>
<evidence type="ECO:0000256" key="3">
    <source>
        <dbReference type="ARBA" id="ARBA00022692"/>
    </source>
</evidence>
<feature type="transmembrane region" description="Helical" evidence="6">
    <location>
        <begin position="132"/>
        <end position="154"/>
    </location>
</feature>
<reference evidence="7" key="1">
    <citation type="submission" date="2021-01" db="EMBL/GenBank/DDBJ databases">
        <title>Genome sequence of strain Noviherbaspirillum sp. DKR-6.</title>
        <authorList>
            <person name="Chaudhary D.K."/>
        </authorList>
    </citation>
    <scope>NUCLEOTIDE SEQUENCE</scope>
    <source>
        <strain evidence="7">DKR-6</strain>
    </source>
</reference>
<dbReference type="Gene3D" id="1.20.1260.100">
    <property type="entry name" value="TspO/MBR protein"/>
    <property type="match status" value="1"/>
</dbReference>
<dbReference type="InterPro" id="IPR004307">
    <property type="entry name" value="TspO_MBR"/>
</dbReference>
<feature type="transmembrane region" description="Helical" evidence="6">
    <location>
        <begin position="105"/>
        <end position="125"/>
    </location>
</feature>
<keyword evidence="4 6" id="KW-1133">Transmembrane helix</keyword>
<dbReference type="FunFam" id="1.20.1260.100:FF:000001">
    <property type="entry name" value="translocator protein 2"/>
    <property type="match status" value="1"/>
</dbReference>
<organism evidence="7 8">
    <name type="scientific">Noviherbaspirillum pedocola</name>
    <dbReference type="NCBI Taxonomy" id="2801341"/>
    <lineage>
        <taxon>Bacteria</taxon>
        <taxon>Pseudomonadati</taxon>
        <taxon>Pseudomonadota</taxon>
        <taxon>Betaproteobacteria</taxon>
        <taxon>Burkholderiales</taxon>
        <taxon>Oxalobacteraceae</taxon>
        <taxon>Noviherbaspirillum</taxon>
    </lineage>
</organism>
<name>A0A934STT0_9BURK</name>
<dbReference type="PANTHER" id="PTHR10057">
    <property type="entry name" value="PERIPHERAL-TYPE BENZODIAZEPINE RECEPTOR"/>
    <property type="match status" value="1"/>
</dbReference>
<feature type="transmembrane region" description="Helical" evidence="6">
    <location>
        <begin position="48"/>
        <end position="69"/>
    </location>
</feature>
<protein>
    <submittedName>
        <fullName evidence="7">Tryptophan-rich sensory protein</fullName>
    </submittedName>
</protein>
<keyword evidence="8" id="KW-1185">Reference proteome</keyword>
<dbReference type="GO" id="GO:0033013">
    <property type="term" value="P:tetrapyrrole metabolic process"/>
    <property type="evidence" value="ECO:0007669"/>
    <property type="project" value="UniProtKB-ARBA"/>
</dbReference>
<evidence type="ECO:0000256" key="4">
    <source>
        <dbReference type="ARBA" id="ARBA00022989"/>
    </source>
</evidence>
<evidence type="ECO:0000256" key="5">
    <source>
        <dbReference type="ARBA" id="ARBA00023136"/>
    </source>
</evidence>
<dbReference type="InterPro" id="IPR038330">
    <property type="entry name" value="TspO/MBR-related_sf"/>
</dbReference>
<dbReference type="Proteomes" id="UP000622890">
    <property type="component" value="Unassembled WGS sequence"/>
</dbReference>
<gene>
    <name evidence="7" type="ORF">JJB74_13070</name>
</gene>
<evidence type="ECO:0000313" key="8">
    <source>
        <dbReference type="Proteomes" id="UP000622890"/>
    </source>
</evidence>
<evidence type="ECO:0000256" key="2">
    <source>
        <dbReference type="ARBA" id="ARBA00007524"/>
    </source>
</evidence>
<comment type="caution">
    <text evidence="7">The sequence shown here is derived from an EMBL/GenBank/DDBJ whole genome shotgun (WGS) entry which is preliminary data.</text>
</comment>
<dbReference type="GO" id="GO:0016020">
    <property type="term" value="C:membrane"/>
    <property type="evidence" value="ECO:0007669"/>
    <property type="project" value="UniProtKB-SubCell"/>
</dbReference>
<dbReference type="EMBL" id="JAEPBG010000004">
    <property type="protein sequence ID" value="MBK4735547.1"/>
    <property type="molecule type" value="Genomic_DNA"/>
</dbReference>
<keyword evidence="5 6" id="KW-0472">Membrane</keyword>
<feature type="transmembrane region" description="Helical" evidence="6">
    <location>
        <begin position="81"/>
        <end position="99"/>
    </location>
</feature>
<accession>A0A934STT0</accession>
<evidence type="ECO:0000256" key="6">
    <source>
        <dbReference type="SAM" id="Phobius"/>
    </source>
</evidence>
<dbReference type="Pfam" id="PF03073">
    <property type="entry name" value="TspO_MBR"/>
    <property type="match status" value="1"/>
</dbReference>